<feature type="region of interest" description="Disordered" evidence="1">
    <location>
        <begin position="52"/>
        <end position="86"/>
    </location>
</feature>
<evidence type="ECO:0000256" key="1">
    <source>
        <dbReference type="SAM" id="MobiDB-lite"/>
    </source>
</evidence>
<dbReference type="Proteomes" id="UP001558613">
    <property type="component" value="Unassembled WGS sequence"/>
</dbReference>
<accession>A0ABR3MHN9</accession>
<reference evidence="2 3" key="1">
    <citation type="submission" date="2023-09" db="EMBL/GenBank/DDBJ databases">
        <authorList>
            <person name="Wang M."/>
        </authorList>
    </citation>
    <scope>NUCLEOTIDE SEQUENCE [LARGE SCALE GENOMIC DNA]</scope>
    <source>
        <strain evidence="2">GT-2023</strain>
        <tissue evidence="2">Liver</tissue>
    </source>
</reference>
<keyword evidence="3" id="KW-1185">Reference proteome</keyword>
<name>A0ABR3MHN9_9TELE</name>
<feature type="compositionally biased region" description="Basic and acidic residues" evidence="1">
    <location>
        <begin position="53"/>
        <end position="86"/>
    </location>
</feature>
<comment type="caution">
    <text evidence="2">The sequence shown here is derived from an EMBL/GenBank/DDBJ whole genome shotgun (WGS) entry which is preliminary data.</text>
</comment>
<gene>
    <name evidence="2" type="ORF">QQF64_004932</name>
</gene>
<evidence type="ECO:0000313" key="3">
    <source>
        <dbReference type="Proteomes" id="UP001558613"/>
    </source>
</evidence>
<organism evidence="2 3">
    <name type="scientific">Cirrhinus molitorella</name>
    <name type="common">mud carp</name>
    <dbReference type="NCBI Taxonomy" id="172907"/>
    <lineage>
        <taxon>Eukaryota</taxon>
        <taxon>Metazoa</taxon>
        <taxon>Chordata</taxon>
        <taxon>Craniata</taxon>
        <taxon>Vertebrata</taxon>
        <taxon>Euteleostomi</taxon>
        <taxon>Actinopterygii</taxon>
        <taxon>Neopterygii</taxon>
        <taxon>Teleostei</taxon>
        <taxon>Ostariophysi</taxon>
        <taxon>Cypriniformes</taxon>
        <taxon>Cyprinidae</taxon>
        <taxon>Labeoninae</taxon>
        <taxon>Labeonini</taxon>
        <taxon>Cirrhinus</taxon>
    </lineage>
</organism>
<sequence>MDFLLKISKLQLQRRKSLTLFARKSEREREGEKCHHHSRVFSCHTSRLTQVLREGERDSAKDRKGQKEVRGGKGEKRKQEEAETHS</sequence>
<dbReference type="EMBL" id="JAYMGO010000012">
    <property type="protein sequence ID" value="KAL1264577.1"/>
    <property type="molecule type" value="Genomic_DNA"/>
</dbReference>
<evidence type="ECO:0000313" key="2">
    <source>
        <dbReference type="EMBL" id="KAL1264577.1"/>
    </source>
</evidence>
<protein>
    <submittedName>
        <fullName evidence="2">Uncharacterized protein</fullName>
    </submittedName>
</protein>
<proteinExistence type="predicted"/>